<dbReference type="RefSeq" id="WP_188496800.1">
    <property type="nucleotide sequence ID" value="NZ_BMFV01000008.1"/>
</dbReference>
<keyword evidence="1" id="KW-1133">Transmembrane helix</keyword>
<reference evidence="2" key="2">
    <citation type="submission" date="2020-09" db="EMBL/GenBank/DDBJ databases">
        <authorList>
            <person name="Sun Q."/>
            <person name="Zhou Y."/>
        </authorList>
    </citation>
    <scope>NUCLEOTIDE SEQUENCE</scope>
    <source>
        <strain evidence="2">CGMCC 1.12777</strain>
    </source>
</reference>
<feature type="transmembrane region" description="Helical" evidence="1">
    <location>
        <begin position="106"/>
        <end position="129"/>
    </location>
</feature>
<evidence type="ECO:0008006" key="4">
    <source>
        <dbReference type="Google" id="ProtNLM"/>
    </source>
</evidence>
<dbReference type="EMBL" id="BMFV01000008">
    <property type="protein sequence ID" value="GGH79788.1"/>
    <property type="molecule type" value="Genomic_DNA"/>
</dbReference>
<feature type="transmembrane region" description="Helical" evidence="1">
    <location>
        <begin position="31"/>
        <end position="50"/>
    </location>
</feature>
<reference evidence="2" key="1">
    <citation type="journal article" date="2014" name="Int. J. Syst. Evol. Microbiol.">
        <title>Complete genome sequence of Corynebacterium casei LMG S-19264T (=DSM 44701T), isolated from a smear-ripened cheese.</title>
        <authorList>
            <consortium name="US DOE Joint Genome Institute (JGI-PGF)"/>
            <person name="Walter F."/>
            <person name="Albersmeier A."/>
            <person name="Kalinowski J."/>
            <person name="Ruckert C."/>
        </authorList>
    </citation>
    <scope>NUCLEOTIDE SEQUENCE</scope>
    <source>
        <strain evidence="2">CGMCC 1.12777</strain>
    </source>
</reference>
<protein>
    <recommendedName>
        <fullName evidence="4">DUF1189 domain-containing protein</fullName>
    </recommendedName>
</protein>
<evidence type="ECO:0000313" key="2">
    <source>
        <dbReference type="EMBL" id="GGH79788.1"/>
    </source>
</evidence>
<keyword evidence="1" id="KW-0812">Transmembrane</keyword>
<evidence type="ECO:0000256" key="1">
    <source>
        <dbReference type="SAM" id="Phobius"/>
    </source>
</evidence>
<organism evidence="2 3">
    <name type="scientific">Pullulanibacillus pueri</name>
    <dbReference type="NCBI Taxonomy" id="1437324"/>
    <lineage>
        <taxon>Bacteria</taxon>
        <taxon>Bacillati</taxon>
        <taxon>Bacillota</taxon>
        <taxon>Bacilli</taxon>
        <taxon>Bacillales</taxon>
        <taxon>Sporolactobacillaceae</taxon>
        <taxon>Pullulanibacillus</taxon>
    </lineage>
</organism>
<proteinExistence type="predicted"/>
<accession>A0A8J2ZUR4</accession>
<dbReference type="Proteomes" id="UP000656813">
    <property type="component" value="Unassembled WGS sequence"/>
</dbReference>
<feature type="transmembrane region" description="Helical" evidence="1">
    <location>
        <begin position="135"/>
        <end position="155"/>
    </location>
</feature>
<dbReference type="Pfam" id="PF06691">
    <property type="entry name" value="DUF1189"/>
    <property type="match status" value="1"/>
</dbReference>
<comment type="caution">
    <text evidence="2">The sequence shown here is derived from an EMBL/GenBank/DDBJ whole genome shotgun (WGS) entry which is preliminary data.</text>
</comment>
<keyword evidence="3" id="KW-1185">Reference proteome</keyword>
<sequence>MKISLLKQLQKNLLHPKQASMFRFLKVGYNIYYAFFITLIAALLFSPSIISQSIDTTKDLSIIFIPLMLVLYYILLSAVVFFYISGLAVIALSIKSLLKKRLNYQHLWSLAANSITWPTLLVAVVNLFIPLPNVFIWLYAVCCLAMLTYLIYVVPKPKPRPTVPRKNNAVHKTDL</sequence>
<keyword evidence="1" id="KW-0472">Membrane</keyword>
<feature type="transmembrane region" description="Helical" evidence="1">
    <location>
        <begin position="70"/>
        <end position="94"/>
    </location>
</feature>
<gene>
    <name evidence="2" type="ORF">GCM10007096_15240</name>
</gene>
<evidence type="ECO:0000313" key="3">
    <source>
        <dbReference type="Proteomes" id="UP000656813"/>
    </source>
</evidence>
<dbReference type="InterPro" id="IPR009574">
    <property type="entry name" value="DUF1189"/>
</dbReference>
<dbReference type="AlphaFoldDB" id="A0A8J2ZUR4"/>
<name>A0A8J2ZUR4_9BACL</name>